<gene>
    <name evidence="1" type="ORF">B296_00046558</name>
</gene>
<protein>
    <submittedName>
        <fullName evidence="1">Uncharacterized protein</fullName>
    </submittedName>
</protein>
<dbReference type="AlphaFoldDB" id="A0A426YEE2"/>
<reference evidence="1 2" key="1">
    <citation type="journal article" date="2014" name="Agronomy (Basel)">
        <title>A Draft Genome Sequence for Ensete ventricosum, the Drought-Tolerant Tree Against Hunger.</title>
        <authorList>
            <person name="Harrison J."/>
            <person name="Moore K.A."/>
            <person name="Paszkiewicz K."/>
            <person name="Jones T."/>
            <person name="Grant M."/>
            <person name="Ambacheew D."/>
            <person name="Muzemil S."/>
            <person name="Studholme D.J."/>
        </authorList>
    </citation>
    <scope>NUCLEOTIDE SEQUENCE [LARGE SCALE GENOMIC DNA]</scope>
</reference>
<evidence type="ECO:0000313" key="2">
    <source>
        <dbReference type="Proteomes" id="UP000287651"/>
    </source>
</evidence>
<dbReference type="Proteomes" id="UP000287651">
    <property type="component" value="Unassembled WGS sequence"/>
</dbReference>
<evidence type="ECO:0000313" key="1">
    <source>
        <dbReference type="EMBL" id="RRT50063.1"/>
    </source>
</evidence>
<organism evidence="1 2">
    <name type="scientific">Ensete ventricosum</name>
    <name type="common">Abyssinian banana</name>
    <name type="synonym">Musa ensete</name>
    <dbReference type="NCBI Taxonomy" id="4639"/>
    <lineage>
        <taxon>Eukaryota</taxon>
        <taxon>Viridiplantae</taxon>
        <taxon>Streptophyta</taxon>
        <taxon>Embryophyta</taxon>
        <taxon>Tracheophyta</taxon>
        <taxon>Spermatophyta</taxon>
        <taxon>Magnoliopsida</taxon>
        <taxon>Liliopsida</taxon>
        <taxon>Zingiberales</taxon>
        <taxon>Musaceae</taxon>
        <taxon>Ensete</taxon>
    </lineage>
</organism>
<proteinExistence type="predicted"/>
<dbReference type="EMBL" id="AMZH03012973">
    <property type="protein sequence ID" value="RRT50063.1"/>
    <property type="molecule type" value="Genomic_DNA"/>
</dbReference>
<sequence length="99" mass="10940">MLEHASRSISLNGRPTMVLRRGEDRASSLLLTSSVSGGVLVCWSKLGGEGTHGLQVLSARAFVHRNWIWRRLFVSMLEASSVIDMATGDLRSQRRNKSS</sequence>
<accession>A0A426YEE2</accession>
<comment type="caution">
    <text evidence="1">The sequence shown here is derived from an EMBL/GenBank/DDBJ whole genome shotgun (WGS) entry which is preliminary data.</text>
</comment>
<name>A0A426YEE2_ENSVE</name>